<accession>A0A1E7FXS3</accession>
<dbReference type="EMBL" id="KV784353">
    <property type="protein sequence ID" value="OEU22935.1"/>
    <property type="molecule type" value="Genomic_DNA"/>
</dbReference>
<keyword evidence="2" id="KW-1185">Reference proteome</keyword>
<proteinExistence type="predicted"/>
<dbReference type="AlphaFoldDB" id="A0A1E7FXS3"/>
<organism evidence="1 2">
    <name type="scientific">Fragilariopsis cylindrus CCMP1102</name>
    <dbReference type="NCBI Taxonomy" id="635003"/>
    <lineage>
        <taxon>Eukaryota</taxon>
        <taxon>Sar</taxon>
        <taxon>Stramenopiles</taxon>
        <taxon>Ochrophyta</taxon>
        <taxon>Bacillariophyta</taxon>
        <taxon>Bacillariophyceae</taxon>
        <taxon>Bacillariophycidae</taxon>
        <taxon>Bacillariales</taxon>
        <taxon>Bacillariaceae</taxon>
        <taxon>Fragilariopsis</taxon>
    </lineage>
</organism>
<evidence type="ECO:0000313" key="2">
    <source>
        <dbReference type="Proteomes" id="UP000095751"/>
    </source>
</evidence>
<protein>
    <submittedName>
        <fullName evidence="1">Uncharacterized protein</fullName>
    </submittedName>
</protein>
<dbReference type="Proteomes" id="UP000095751">
    <property type="component" value="Unassembled WGS sequence"/>
</dbReference>
<reference evidence="1 2" key="1">
    <citation type="submission" date="2016-09" db="EMBL/GenBank/DDBJ databases">
        <title>Extensive genetic diversity and differential bi-allelic expression allows diatom success in the polar Southern Ocean.</title>
        <authorList>
            <consortium name="DOE Joint Genome Institute"/>
            <person name="Mock T."/>
            <person name="Otillar R.P."/>
            <person name="Strauss J."/>
            <person name="Dupont C."/>
            <person name="Frickenhaus S."/>
            <person name="Maumus F."/>
            <person name="Mcmullan M."/>
            <person name="Sanges R."/>
            <person name="Schmutz J."/>
            <person name="Toseland A."/>
            <person name="Valas R."/>
            <person name="Veluchamy A."/>
            <person name="Ward B.J."/>
            <person name="Allen A."/>
            <person name="Barry K."/>
            <person name="Falciatore A."/>
            <person name="Ferrante M."/>
            <person name="Fortunato A.E."/>
            <person name="Gloeckner G."/>
            <person name="Gruber A."/>
            <person name="Hipkin R."/>
            <person name="Janech M."/>
            <person name="Kroth P."/>
            <person name="Leese F."/>
            <person name="Lindquist E."/>
            <person name="Lyon B.R."/>
            <person name="Martin J."/>
            <person name="Mayer C."/>
            <person name="Parker M."/>
            <person name="Quesneville H."/>
            <person name="Raymond J."/>
            <person name="Uhlig C."/>
            <person name="Valentin K.U."/>
            <person name="Worden A.Z."/>
            <person name="Armbrust E.V."/>
            <person name="Bowler C."/>
            <person name="Green B."/>
            <person name="Moulton V."/>
            <person name="Van Oosterhout C."/>
            <person name="Grigoriev I."/>
        </authorList>
    </citation>
    <scope>NUCLEOTIDE SEQUENCE [LARGE SCALE GENOMIC DNA]</scope>
    <source>
        <strain evidence="1 2">CCMP1102</strain>
    </source>
</reference>
<sequence>MLAIHHAFHLGANHSAKPIINRCGVNGLVPHKYMVTLKLQLHLDTKEDKLSFLQGWIHQYEPDNSNGITHCKLEANSNATHAVHFFTETQFAIAVEAGDKAILLIAKDDTVDSIECDCLQRAAVSLPFDPKTFVRD</sequence>
<name>A0A1E7FXS3_9STRA</name>
<evidence type="ECO:0000313" key="1">
    <source>
        <dbReference type="EMBL" id="OEU22935.1"/>
    </source>
</evidence>
<gene>
    <name evidence="1" type="ORF">FRACYDRAFT_223670</name>
</gene>
<dbReference type="InParanoid" id="A0A1E7FXS3"/>
<dbReference type="KEGG" id="fcy:FRACYDRAFT_223670"/>